<dbReference type="PROSITE" id="PS01095">
    <property type="entry name" value="GH18_1"/>
    <property type="match status" value="1"/>
</dbReference>
<reference evidence="11 12" key="1">
    <citation type="journal article" date="2012" name="PLoS Pathog.">
        <title>Diverse lifestyles and strategies of plant pathogenesis encoded in the genomes of eighteen Dothideomycetes fungi.</title>
        <authorList>
            <person name="Ohm R.A."/>
            <person name="Feau N."/>
            <person name="Henrissat B."/>
            <person name="Schoch C.L."/>
            <person name="Horwitz B.A."/>
            <person name="Barry K.W."/>
            <person name="Condon B.J."/>
            <person name="Copeland A.C."/>
            <person name="Dhillon B."/>
            <person name="Glaser F."/>
            <person name="Hesse C.N."/>
            <person name="Kosti I."/>
            <person name="LaButti K."/>
            <person name="Lindquist E.A."/>
            <person name="Lucas S."/>
            <person name="Salamov A.A."/>
            <person name="Bradshaw R.E."/>
            <person name="Ciuffetti L."/>
            <person name="Hamelin R.C."/>
            <person name="Kema G.H.J."/>
            <person name="Lawrence C."/>
            <person name="Scott J.A."/>
            <person name="Spatafora J.W."/>
            <person name="Turgeon B.G."/>
            <person name="de Wit P.J.G.M."/>
            <person name="Zhong S."/>
            <person name="Goodwin S.B."/>
            <person name="Grigoriev I.V."/>
        </authorList>
    </citation>
    <scope>NUCLEOTIDE SEQUENCE [LARGE SCALE GENOMIC DNA]</scope>
    <source>
        <strain evidence="11 12">SO2202</strain>
    </source>
</reference>
<evidence type="ECO:0000256" key="7">
    <source>
        <dbReference type="ARBA" id="ARBA00023326"/>
    </source>
</evidence>
<dbReference type="InterPro" id="IPR001223">
    <property type="entry name" value="Glyco_hydro18_cat"/>
</dbReference>
<feature type="domain" description="GH18" evidence="10">
    <location>
        <begin position="14"/>
        <end position="508"/>
    </location>
</feature>
<keyword evidence="3 8" id="KW-0378">Hydrolase</keyword>
<dbReference type="PANTHER" id="PTHR45708">
    <property type="entry name" value="ENDOCHITINASE"/>
    <property type="match status" value="1"/>
</dbReference>
<dbReference type="GeneID" id="27904950"/>
<dbReference type="GO" id="GO:0000272">
    <property type="term" value="P:polysaccharide catabolic process"/>
    <property type="evidence" value="ECO:0007669"/>
    <property type="project" value="UniProtKB-KW"/>
</dbReference>
<comment type="catalytic activity">
    <reaction evidence="1">
        <text>Random endo-hydrolysis of N-acetyl-beta-D-glucosaminide (1-&gt;4)-beta-linkages in chitin and chitodextrins.</text>
        <dbReference type="EC" id="3.2.1.14"/>
    </reaction>
</comment>
<dbReference type="GO" id="GO:0005576">
    <property type="term" value="C:extracellular region"/>
    <property type="evidence" value="ECO:0007669"/>
    <property type="project" value="TreeGrafter"/>
</dbReference>
<protein>
    <recommendedName>
        <fullName evidence="2">chitinase</fullName>
        <ecNumber evidence="2">3.2.1.14</ecNumber>
    </recommendedName>
</protein>
<dbReference type="eggNOG" id="KOG4701">
    <property type="taxonomic scope" value="Eukaryota"/>
</dbReference>
<dbReference type="AlphaFoldDB" id="M3CYT2"/>
<keyword evidence="12" id="KW-1185">Reference proteome</keyword>
<evidence type="ECO:0000256" key="2">
    <source>
        <dbReference type="ARBA" id="ARBA00012729"/>
    </source>
</evidence>
<dbReference type="EC" id="3.2.1.14" evidence="2"/>
<evidence type="ECO:0000256" key="8">
    <source>
        <dbReference type="RuleBase" id="RU000489"/>
    </source>
</evidence>
<feature type="region of interest" description="Disordered" evidence="9">
    <location>
        <begin position="571"/>
        <end position="610"/>
    </location>
</feature>
<dbReference type="PANTHER" id="PTHR45708:SF49">
    <property type="entry name" value="ENDOCHITINASE"/>
    <property type="match status" value="1"/>
</dbReference>
<feature type="compositionally biased region" description="Polar residues" evidence="9">
    <location>
        <begin position="571"/>
        <end position="594"/>
    </location>
</feature>
<evidence type="ECO:0000256" key="3">
    <source>
        <dbReference type="ARBA" id="ARBA00022801"/>
    </source>
</evidence>
<evidence type="ECO:0000256" key="4">
    <source>
        <dbReference type="ARBA" id="ARBA00023024"/>
    </source>
</evidence>
<organism evidence="11 12">
    <name type="scientific">Sphaerulina musiva (strain SO2202)</name>
    <name type="common">Poplar stem canker fungus</name>
    <name type="synonym">Septoria musiva</name>
    <dbReference type="NCBI Taxonomy" id="692275"/>
    <lineage>
        <taxon>Eukaryota</taxon>
        <taxon>Fungi</taxon>
        <taxon>Dikarya</taxon>
        <taxon>Ascomycota</taxon>
        <taxon>Pezizomycotina</taxon>
        <taxon>Dothideomycetes</taxon>
        <taxon>Dothideomycetidae</taxon>
        <taxon>Mycosphaerellales</taxon>
        <taxon>Mycosphaerellaceae</taxon>
        <taxon>Sphaerulina</taxon>
    </lineage>
</organism>
<dbReference type="PROSITE" id="PS51910">
    <property type="entry name" value="GH18_2"/>
    <property type="match status" value="1"/>
</dbReference>
<dbReference type="EMBL" id="KB456270">
    <property type="protein sequence ID" value="EMF08821.1"/>
    <property type="molecule type" value="Genomic_DNA"/>
</dbReference>
<dbReference type="Pfam" id="PF00704">
    <property type="entry name" value="Glyco_hydro_18"/>
    <property type="match status" value="1"/>
</dbReference>
<evidence type="ECO:0000256" key="1">
    <source>
        <dbReference type="ARBA" id="ARBA00000822"/>
    </source>
</evidence>
<dbReference type="SUPFAM" id="SSF51445">
    <property type="entry name" value="(Trans)glycosidases"/>
    <property type="match status" value="2"/>
</dbReference>
<dbReference type="GO" id="GO:0006032">
    <property type="term" value="P:chitin catabolic process"/>
    <property type="evidence" value="ECO:0007669"/>
    <property type="project" value="UniProtKB-KW"/>
</dbReference>
<keyword evidence="4" id="KW-0146">Chitin degradation</keyword>
<dbReference type="InterPro" id="IPR050542">
    <property type="entry name" value="Glycosyl_Hydrlase18_Chitinase"/>
</dbReference>
<dbReference type="OrthoDB" id="6020543at2759"/>
<evidence type="ECO:0000313" key="12">
    <source>
        <dbReference type="Proteomes" id="UP000016931"/>
    </source>
</evidence>
<name>M3CYT2_SPHMS</name>
<evidence type="ECO:0000256" key="5">
    <source>
        <dbReference type="ARBA" id="ARBA00023277"/>
    </source>
</evidence>
<dbReference type="InterPro" id="IPR017853">
    <property type="entry name" value="GH"/>
</dbReference>
<evidence type="ECO:0000256" key="6">
    <source>
        <dbReference type="ARBA" id="ARBA00023295"/>
    </source>
</evidence>
<gene>
    <name evidence="11" type="ORF">SEPMUDRAFT_158931</name>
</gene>
<evidence type="ECO:0000313" key="11">
    <source>
        <dbReference type="EMBL" id="EMF08821.1"/>
    </source>
</evidence>
<sequence length="674" mass="71635">MASSVVGADFGSLSNIAVYWGQNSYGQAAGPFTQQSLATYCADTNVDIIPLAFMVQMTGGYNMRYNTSTNNYFLPTDEMSRSSGQNEQRMVLNFANAGNNCSIFPETGLLDCGSTIGRDIKTCQQTFGKKILLSIGGATYFEGGFVSDDAAIAAAETIWQTFGPTDNDSEASNVDSSSLSTMSTILTASNSLPSNTNTMSILQQPADSGVTFAIKTSASEDHSGSGLRSTTATSSLDVGASTLPTMDLFRLQATAVMTPESNATGLAANTTMNGNGTFQAYSWPVSNATLLRASNTTNNDRIVVSTSNITRRSVASILRPFGDAVIDGFDFDLETSNQNFVPFARRLRQLMDIETAKTYYLTAAPQCPFPDGAVSQLLESDVRLDAVFVQFYNNYCGLQSFTANTATQVTFNFDIWDAWAKRASARWAANTTVTKRQTRSTANVKVYLGVPAALSAASSGYASIEQLKPIVDYSRQFESFGGVMMWDASQAKANEGFLSGVKRLLTTDQQATTSLVTTSATATQTSTATNQSVTSAIEAITSSTSMTISSLSMDTTTSTSSGVVTSTKPMLTSSELWSTPESSTTPIAETSSADPTGATMDVSGPTTSLVPSTLHETPCITTISTMTVTFWSTTSTENSFSTTFRTFVSATPRIIGVANPPLLGDALRPTPIVR</sequence>
<proteinExistence type="predicted"/>
<accession>M3CYT2</accession>
<keyword evidence="7" id="KW-0624">Polysaccharide degradation</keyword>
<keyword evidence="5" id="KW-0119">Carbohydrate metabolism</keyword>
<dbReference type="GO" id="GO:0008843">
    <property type="term" value="F:endochitinase activity"/>
    <property type="evidence" value="ECO:0007669"/>
    <property type="project" value="UniProtKB-EC"/>
</dbReference>
<dbReference type="STRING" id="692275.M3CYT2"/>
<dbReference type="Proteomes" id="UP000016931">
    <property type="component" value="Unassembled WGS sequence"/>
</dbReference>
<dbReference type="Gene3D" id="3.20.20.80">
    <property type="entry name" value="Glycosidases"/>
    <property type="match status" value="2"/>
</dbReference>
<dbReference type="OMA" id="PMAFAVQ"/>
<dbReference type="HOGENOM" id="CLU_007818_1_0_1"/>
<evidence type="ECO:0000259" key="10">
    <source>
        <dbReference type="PROSITE" id="PS51910"/>
    </source>
</evidence>
<evidence type="ECO:0000256" key="9">
    <source>
        <dbReference type="SAM" id="MobiDB-lite"/>
    </source>
</evidence>
<dbReference type="RefSeq" id="XP_016756942.1">
    <property type="nucleotide sequence ID" value="XM_016907813.1"/>
</dbReference>
<keyword evidence="6 8" id="KW-0326">Glycosidase</keyword>
<dbReference type="InterPro" id="IPR001579">
    <property type="entry name" value="Glyco_hydro_18_chit_AS"/>
</dbReference>